<dbReference type="PANTHER" id="PTHR12210">
    <property type="entry name" value="DULLARD PROTEIN PHOSPHATASE"/>
    <property type="match status" value="1"/>
</dbReference>
<dbReference type="InterPro" id="IPR004274">
    <property type="entry name" value="FCP1_dom"/>
</dbReference>
<dbReference type="AlphaFoldDB" id="A0A540M5R9"/>
<dbReference type="SUPFAM" id="SSF56784">
    <property type="entry name" value="HAD-like"/>
    <property type="match status" value="1"/>
</dbReference>
<evidence type="ECO:0000313" key="4">
    <source>
        <dbReference type="EMBL" id="TQD94055.1"/>
    </source>
</evidence>
<reference evidence="4 5" key="1">
    <citation type="journal article" date="2019" name="G3 (Bethesda)">
        <title>Sequencing of a Wild Apple (Malus baccata) Genome Unravels the Differences Between Cultivated and Wild Apple Species Regarding Disease Resistance and Cold Tolerance.</title>
        <authorList>
            <person name="Chen X."/>
        </authorList>
    </citation>
    <scope>NUCLEOTIDE SEQUENCE [LARGE SCALE GENOMIC DNA]</scope>
    <source>
        <strain evidence="5">cv. Shandingzi</strain>
        <tissue evidence="4">Leaves</tissue>
    </source>
</reference>
<name>A0A540M5R9_MALBA</name>
<keyword evidence="5" id="KW-1185">Reference proteome</keyword>
<feature type="compositionally biased region" description="Basic and acidic residues" evidence="2">
    <location>
        <begin position="1"/>
        <end position="13"/>
    </location>
</feature>
<feature type="domain" description="FCP1 homology" evidence="3">
    <location>
        <begin position="39"/>
        <end position="108"/>
    </location>
</feature>
<keyword evidence="1" id="KW-0809">Transit peptide</keyword>
<proteinExistence type="inferred from homology"/>
<evidence type="ECO:0000256" key="2">
    <source>
        <dbReference type="SAM" id="MobiDB-lite"/>
    </source>
</evidence>
<keyword evidence="1" id="KW-0653">Protein transport</keyword>
<comment type="subunit">
    <text evidence="1">Component of the TIM23 complex.</text>
</comment>
<keyword evidence="1" id="KW-0811">Translocation</keyword>
<dbReference type="GO" id="GO:0005744">
    <property type="term" value="C:TIM23 mitochondrial import inner membrane translocase complex"/>
    <property type="evidence" value="ECO:0007669"/>
    <property type="project" value="UniProtKB-UniRule"/>
</dbReference>
<dbReference type="InterPro" id="IPR023214">
    <property type="entry name" value="HAD_sf"/>
</dbReference>
<dbReference type="InterPro" id="IPR036412">
    <property type="entry name" value="HAD-like_sf"/>
</dbReference>
<gene>
    <name evidence="4" type="ORF">C1H46_020250</name>
</gene>
<comment type="subcellular location">
    <subcellularLocation>
        <location evidence="1">Mitochondrion inner membrane</location>
        <topology evidence="1">Single-pass membrane protein</topology>
    </subcellularLocation>
</comment>
<dbReference type="Pfam" id="PF03031">
    <property type="entry name" value="NIF"/>
    <property type="match status" value="1"/>
</dbReference>
<keyword evidence="1" id="KW-0813">Transport</keyword>
<dbReference type="STRING" id="106549.A0A540M5R9"/>
<comment type="function">
    <text evidence="1">Essential component of the TIM23 complex, a complex that mediates the translocation of transit peptide-containing proteins across the mitochondrial inner membrane.</text>
</comment>
<comment type="caution">
    <text evidence="4">The sequence shown here is derived from an EMBL/GenBank/DDBJ whole genome shotgun (WGS) entry which is preliminary data.</text>
</comment>
<accession>A0A540M5R9</accession>
<dbReference type="Proteomes" id="UP000315295">
    <property type="component" value="Unassembled WGS sequence"/>
</dbReference>
<feature type="region of interest" description="Disordered" evidence="2">
    <location>
        <begin position="1"/>
        <end position="29"/>
    </location>
</feature>
<evidence type="ECO:0000313" key="5">
    <source>
        <dbReference type="Proteomes" id="UP000315295"/>
    </source>
</evidence>
<dbReference type="EMBL" id="VIEB01000350">
    <property type="protein sequence ID" value="TQD94055.1"/>
    <property type="molecule type" value="Genomic_DNA"/>
</dbReference>
<sequence length="108" mass="12325">MADEKICKNKQQYDSDDGDDDGNEDTGSDCGLSLEKLNIGSRKKLVIFSLNGFIVHRVSIHNQTKIPSNRTPDGTYGSYLVFKRPFCEEFMQFCFERFEVGIWSSAQE</sequence>
<dbReference type="InterPro" id="IPR050365">
    <property type="entry name" value="TIM50"/>
</dbReference>
<comment type="similarity">
    <text evidence="1">Belongs to the TIM50 family.</text>
</comment>
<dbReference type="GO" id="GO:0015031">
    <property type="term" value="P:protein transport"/>
    <property type="evidence" value="ECO:0007669"/>
    <property type="project" value="UniProtKB-KW"/>
</dbReference>
<protein>
    <recommendedName>
        <fullName evidence="1">Mitochondrial import inner membrane translocase subunit TIM50</fullName>
    </recommendedName>
</protein>
<dbReference type="Gene3D" id="3.40.50.1000">
    <property type="entry name" value="HAD superfamily/HAD-like"/>
    <property type="match status" value="1"/>
</dbReference>
<feature type="compositionally biased region" description="Acidic residues" evidence="2">
    <location>
        <begin position="14"/>
        <end position="27"/>
    </location>
</feature>
<dbReference type="PROSITE" id="PS50969">
    <property type="entry name" value="FCP1"/>
    <property type="match status" value="1"/>
</dbReference>
<keyword evidence="1" id="KW-0496">Mitochondrion</keyword>
<evidence type="ECO:0000259" key="3">
    <source>
        <dbReference type="PROSITE" id="PS50969"/>
    </source>
</evidence>
<evidence type="ECO:0000256" key="1">
    <source>
        <dbReference type="RuleBase" id="RU365079"/>
    </source>
</evidence>
<organism evidence="4 5">
    <name type="scientific">Malus baccata</name>
    <name type="common">Siberian crab apple</name>
    <name type="synonym">Pyrus baccata</name>
    <dbReference type="NCBI Taxonomy" id="106549"/>
    <lineage>
        <taxon>Eukaryota</taxon>
        <taxon>Viridiplantae</taxon>
        <taxon>Streptophyta</taxon>
        <taxon>Embryophyta</taxon>
        <taxon>Tracheophyta</taxon>
        <taxon>Spermatophyta</taxon>
        <taxon>Magnoliopsida</taxon>
        <taxon>eudicotyledons</taxon>
        <taxon>Gunneridae</taxon>
        <taxon>Pentapetalae</taxon>
        <taxon>rosids</taxon>
        <taxon>fabids</taxon>
        <taxon>Rosales</taxon>
        <taxon>Rosaceae</taxon>
        <taxon>Amygdaloideae</taxon>
        <taxon>Maleae</taxon>
        <taxon>Malus</taxon>
    </lineage>
</organism>